<dbReference type="RefSeq" id="WP_193719695.1">
    <property type="nucleotide sequence ID" value="NZ_JACSPN010000009.1"/>
</dbReference>
<keyword evidence="4" id="KW-1185">Reference proteome</keyword>
<evidence type="ECO:0000256" key="1">
    <source>
        <dbReference type="SAM" id="MobiDB-lite"/>
    </source>
</evidence>
<comment type="caution">
    <text evidence="3">The sequence shown here is derived from an EMBL/GenBank/DDBJ whole genome shotgun (WGS) entry which is preliminary data.</text>
</comment>
<feature type="transmembrane region" description="Helical" evidence="2">
    <location>
        <begin position="12"/>
        <end position="37"/>
    </location>
</feature>
<organism evidence="3 4">
    <name type="scientific">Oerskovia douganii</name>
    <dbReference type="NCBI Taxonomy" id="2762210"/>
    <lineage>
        <taxon>Bacteria</taxon>
        <taxon>Bacillati</taxon>
        <taxon>Actinomycetota</taxon>
        <taxon>Actinomycetes</taxon>
        <taxon>Micrococcales</taxon>
        <taxon>Cellulomonadaceae</taxon>
        <taxon>Oerskovia</taxon>
    </lineage>
</organism>
<dbReference type="Pfam" id="PF20554">
    <property type="entry name" value="DUF6766"/>
    <property type="match status" value="1"/>
</dbReference>
<proteinExistence type="predicted"/>
<evidence type="ECO:0000256" key="2">
    <source>
        <dbReference type="SAM" id="Phobius"/>
    </source>
</evidence>
<dbReference type="InterPro" id="IPR046657">
    <property type="entry name" value="DUF6766"/>
</dbReference>
<sequence>MSARTPAALRDNGLTLLFVAIFVLALAGQAVFGVALYNQEQVSAGLDPITLAQYVTTSAFAVDVTENWQSEFLQFLLYVLATVWFVQRGSPESKPLGRAGRESDEDQHVAEFSTPQSPSWARVRGWRLALYSRSLSLVMGSIFALSWLAQSVAGSVTYNEAAMRDLQDPVTWTEYLTLPDFWGRTLQNWQSEFLAVACMVAFSIYLRERGSPESKPVGAAHTATGVEGGA</sequence>
<feature type="region of interest" description="Disordered" evidence="1">
    <location>
        <begin position="211"/>
        <end position="230"/>
    </location>
</feature>
<feature type="region of interest" description="Disordered" evidence="1">
    <location>
        <begin position="93"/>
        <end position="113"/>
    </location>
</feature>
<evidence type="ECO:0000313" key="3">
    <source>
        <dbReference type="EMBL" id="MBE7700412.1"/>
    </source>
</evidence>
<protein>
    <submittedName>
        <fullName evidence="3">Uncharacterized protein</fullName>
    </submittedName>
</protein>
<dbReference type="AlphaFoldDB" id="A0A9D5UGE9"/>
<dbReference type="EMBL" id="JACSPN010000009">
    <property type="protein sequence ID" value="MBE7700412.1"/>
    <property type="molecule type" value="Genomic_DNA"/>
</dbReference>
<dbReference type="Proteomes" id="UP000822993">
    <property type="component" value="Unassembled WGS sequence"/>
</dbReference>
<keyword evidence="2" id="KW-0812">Transmembrane</keyword>
<accession>A0A9D5UGE9</accession>
<reference evidence="3 4" key="1">
    <citation type="submission" date="2020-08" db="EMBL/GenBank/DDBJ databases">
        <title>A Genomic Blueprint of the Chicken Gut Microbiome.</title>
        <authorList>
            <person name="Gilroy R."/>
            <person name="Ravi A."/>
            <person name="Getino M."/>
            <person name="Pursley I."/>
            <person name="Horton D.L."/>
            <person name="Alikhan N.-F."/>
            <person name="Baker D."/>
            <person name="Gharbi K."/>
            <person name="Hall N."/>
            <person name="Watson M."/>
            <person name="Adriaenssens E.M."/>
            <person name="Foster-Nyarko E."/>
            <person name="Jarju S."/>
            <person name="Secka A."/>
            <person name="Antonio M."/>
            <person name="Oren A."/>
            <person name="Chaudhuri R."/>
            <person name="La Ragione R.M."/>
            <person name="Hildebrand F."/>
            <person name="Pallen M.J."/>
        </authorList>
    </citation>
    <scope>NUCLEOTIDE SEQUENCE [LARGE SCALE GENOMIC DNA]</scope>
    <source>
        <strain evidence="3 4">Sa1BUA8</strain>
    </source>
</reference>
<gene>
    <name evidence="3" type="ORF">H9623_08855</name>
</gene>
<keyword evidence="2" id="KW-1133">Transmembrane helix</keyword>
<keyword evidence="2" id="KW-0472">Membrane</keyword>
<feature type="compositionally biased region" description="Basic and acidic residues" evidence="1">
    <location>
        <begin position="99"/>
        <end position="109"/>
    </location>
</feature>
<name>A0A9D5UGE9_9CELL</name>
<evidence type="ECO:0000313" key="4">
    <source>
        <dbReference type="Proteomes" id="UP000822993"/>
    </source>
</evidence>